<dbReference type="RefSeq" id="WP_182856631.1">
    <property type="nucleotide sequence ID" value="NZ_WMLF01000263.1"/>
</dbReference>
<feature type="region of interest" description="Disordered" evidence="1">
    <location>
        <begin position="1"/>
        <end position="60"/>
    </location>
</feature>
<gene>
    <name evidence="4" type="ORF">GL263_17310</name>
</gene>
<feature type="transmembrane region" description="Helical" evidence="2">
    <location>
        <begin position="70"/>
        <end position="92"/>
    </location>
</feature>
<evidence type="ECO:0000259" key="3">
    <source>
        <dbReference type="Pfam" id="PF20177"/>
    </source>
</evidence>
<proteinExistence type="predicted"/>
<dbReference type="EMBL" id="WMLF01000263">
    <property type="protein sequence ID" value="MBB1245316.1"/>
    <property type="molecule type" value="Genomic_DNA"/>
</dbReference>
<feature type="transmembrane region" description="Helical" evidence="2">
    <location>
        <begin position="152"/>
        <end position="176"/>
    </location>
</feature>
<feature type="compositionally biased region" description="Pro residues" evidence="1">
    <location>
        <begin position="17"/>
        <end position="26"/>
    </location>
</feature>
<sequence>MEQRRTPLSQPRRRPPRGPVAAPPGEEPAAGRFTGATDVRRRAGRPAGASATVRAGAGGGPFSGLPRPRLTALGGGLLAGALMVAWGLVVSLLAGGSATAYGVFFLLVGAGCGLWVRVADALTAPVAAPIAFAAGLGVVSEGEGFGGWLVELATMLAVNAGWLYGGTALAAVIAVVRRSMMAARRRRVVRSAAARRG</sequence>
<name>A0ABR6EIZ6_9ACTN</name>
<keyword evidence="2" id="KW-1133">Transmembrane helix</keyword>
<dbReference type="InterPro" id="IPR046672">
    <property type="entry name" value="DUF6542"/>
</dbReference>
<feature type="domain" description="DUF6542" evidence="3">
    <location>
        <begin position="69"/>
        <end position="178"/>
    </location>
</feature>
<evidence type="ECO:0000313" key="4">
    <source>
        <dbReference type="EMBL" id="MBB1245316.1"/>
    </source>
</evidence>
<evidence type="ECO:0000256" key="2">
    <source>
        <dbReference type="SAM" id="Phobius"/>
    </source>
</evidence>
<keyword evidence="5" id="KW-1185">Reference proteome</keyword>
<keyword evidence="2" id="KW-0472">Membrane</keyword>
<dbReference type="Pfam" id="PF20177">
    <property type="entry name" value="DUF6542"/>
    <property type="match status" value="1"/>
</dbReference>
<accession>A0ABR6EIZ6</accession>
<reference evidence="5" key="1">
    <citation type="journal article" date="2020" name="Syst. Appl. Microbiol.">
        <title>Streptomyces alkaliterrae sp. nov., isolated from an alkaline soil, and emended descriptions of Streptomyces alkaliphilus, Streptomyces calidiresistens and Streptomyces durbertensis.</title>
        <authorList>
            <person name="Swiecimska M."/>
            <person name="Golinska P."/>
            <person name="Nouioui I."/>
            <person name="Wypij M."/>
            <person name="Rai M."/>
            <person name="Sangal V."/>
            <person name="Goodfellow M."/>
        </authorList>
    </citation>
    <scope>NUCLEOTIDE SEQUENCE [LARGE SCALE GENOMIC DNA]</scope>
    <source>
        <strain evidence="5">DSM 104538</strain>
    </source>
</reference>
<feature type="transmembrane region" description="Helical" evidence="2">
    <location>
        <begin position="121"/>
        <end position="140"/>
    </location>
</feature>
<evidence type="ECO:0000256" key="1">
    <source>
        <dbReference type="SAM" id="MobiDB-lite"/>
    </source>
</evidence>
<comment type="caution">
    <text evidence="4">The sequence shown here is derived from an EMBL/GenBank/DDBJ whole genome shotgun (WGS) entry which is preliminary data.</text>
</comment>
<evidence type="ECO:0000313" key="5">
    <source>
        <dbReference type="Proteomes" id="UP000766698"/>
    </source>
</evidence>
<keyword evidence="2" id="KW-0812">Transmembrane</keyword>
<organism evidence="4 5">
    <name type="scientific">Streptomyces durbertensis</name>
    <dbReference type="NCBI Taxonomy" id="2448886"/>
    <lineage>
        <taxon>Bacteria</taxon>
        <taxon>Bacillati</taxon>
        <taxon>Actinomycetota</taxon>
        <taxon>Actinomycetes</taxon>
        <taxon>Kitasatosporales</taxon>
        <taxon>Streptomycetaceae</taxon>
        <taxon>Streptomyces</taxon>
    </lineage>
</organism>
<protein>
    <recommendedName>
        <fullName evidence="3">DUF6542 domain-containing protein</fullName>
    </recommendedName>
</protein>
<dbReference type="Proteomes" id="UP000766698">
    <property type="component" value="Unassembled WGS sequence"/>
</dbReference>
<feature type="transmembrane region" description="Helical" evidence="2">
    <location>
        <begin position="98"/>
        <end position="116"/>
    </location>
</feature>